<dbReference type="FunFam" id="1.10.10.10:FF:000056">
    <property type="entry name" value="IclR family transcriptional regulator"/>
    <property type="match status" value="1"/>
</dbReference>
<dbReference type="Pfam" id="PF01614">
    <property type="entry name" value="IclR_C"/>
    <property type="match status" value="1"/>
</dbReference>
<dbReference type="GO" id="GO:0006071">
    <property type="term" value="P:glycerol metabolic process"/>
    <property type="evidence" value="ECO:0007669"/>
    <property type="project" value="UniProtKB-KW"/>
</dbReference>
<sequence length="259" mass="27193">MSETPGTRTSPVQSVDRAITILEVLAELGETGVTEIAQRLDVHKSTAFRLVAALENRGLVEQVGDRGKYRLGMAVVRLAGAVADQLDVTRRARPACEDLAAQTGETVNVALADGDAALNVDQVRGASSVVTHNWIGERTPLHATSSGKVLMAFSAPVRARGLAGRLRRFTDATLTRRRDLEEALDKIAVDGFATTAEELEVGLNAVAAPVRGPDGSVVAALSVSGPAYRLSAERLLEVAPAVVAAAERASAALGWRVTP</sequence>
<dbReference type="InterPro" id="IPR050707">
    <property type="entry name" value="HTH_MetabolicPath_Reg"/>
</dbReference>
<evidence type="ECO:0000259" key="7">
    <source>
        <dbReference type="PROSITE" id="PS51077"/>
    </source>
</evidence>
<keyword evidence="3" id="KW-0238">DNA-binding</keyword>
<gene>
    <name evidence="9" type="ORF">CLV37_103139</name>
</gene>
<dbReference type="EMBL" id="PVZF01000003">
    <property type="protein sequence ID" value="PRY16708.1"/>
    <property type="molecule type" value="Genomic_DNA"/>
</dbReference>
<dbReference type="SMART" id="SM00346">
    <property type="entry name" value="HTH_ICLR"/>
    <property type="match status" value="1"/>
</dbReference>
<dbReference type="InterPro" id="IPR036390">
    <property type="entry name" value="WH_DNA-bd_sf"/>
</dbReference>
<proteinExistence type="predicted"/>
<dbReference type="Gene3D" id="3.30.450.40">
    <property type="match status" value="1"/>
</dbReference>
<dbReference type="OrthoDB" id="8479143at2"/>
<keyword evidence="10" id="KW-1185">Reference proteome</keyword>
<dbReference type="SUPFAM" id="SSF46785">
    <property type="entry name" value="Winged helix' DNA-binding domain"/>
    <property type="match status" value="1"/>
</dbReference>
<dbReference type="Proteomes" id="UP000238083">
    <property type="component" value="Unassembled WGS sequence"/>
</dbReference>
<feature type="domain" description="HTH iclR-type" evidence="7">
    <location>
        <begin position="12"/>
        <end position="73"/>
    </location>
</feature>
<dbReference type="InterPro" id="IPR029016">
    <property type="entry name" value="GAF-like_dom_sf"/>
</dbReference>
<comment type="caution">
    <text evidence="9">The sequence shown here is derived from an EMBL/GenBank/DDBJ whole genome shotgun (WGS) entry which is preliminary data.</text>
</comment>
<keyword evidence="2" id="KW-0805">Transcription regulation</keyword>
<evidence type="ECO:0000256" key="5">
    <source>
        <dbReference type="ARBA" id="ARBA00058938"/>
    </source>
</evidence>
<organism evidence="9 10">
    <name type="scientific">Kineococcus rhizosphaerae</name>
    <dbReference type="NCBI Taxonomy" id="559628"/>
    <lineage>
        <taxon>Bacteria</taxon>
        <taxon>Bacillati</taxon>
        <taxon>Actinomycetota</taxon>
        <taxon>Actinomycetes</taxon>
        <taxon>Kineosporiales</taxon>
        <taxon>Kineosporiaceae</taxon>
        <taxon>Kineococcus</taxon>
    </lineage>
</organism>
<dbReference type="PROSITE" id="PS51077">
    <property type="entry name" value="HTH_ICLR"/>
    <property type="match status" value="1"/>
</dbReference>
<dbReference type="PROSITE" id="PS51078">
    <property type="entry name" value="ICLR_ED"/>
    <property type="match status" value="1"/>
</dbReference>
<dbReference type="GO" id="GO:0003700">
    <property type="term" value="F:DNA-binding transcription factor activity"/>
    <property type="evidence" value="ECO:0007669"/>
    <property type="project" value="TreeGrafter"/>
</dbReference>
<keyword evidence="1" id="KW-0319">Glycerol metabolism</keyword>
<dbReference type="PANTHER" id="PTHR30136">
    <property type="entry name" value="HELIX-TURN-HELIX TRANSCRIPTIONAL REGULATOR, ICLR FAMILY"/>
    <property type="match status" value="1"/>
</dbReference>
<dbReference type="Pfam" id="PF09339">
    <property type="entry name" value="HTH_IclR"/>
    <property type="match status" value="1"/>
</dbReference>
<dbReference type="GO" id="GO:0003677">
    <property type="term" value="F:DNA binding"/>
    <property type="evidence" value="ECO:0007669"/>
    <property type="project" value="UniProtKB-KW"/>
</dbReference>
<dbReference type="Gene3D" id="1.10.10.10">
    <property type="entry name" value="Winged helix-like DNA-binding domain superfamily/Winged helix DNA-binding domain"/>
    <property type="match status" value="1"/>
</dbReference>
<evidence type="ECO:0000256" key="2">
    <source>
        <dbReference type="ARBA" id="ARBA00023015"/>
    </source>
</evidence>
<evidence type="ECO:0000259" key="8">
    <source>
        <dbReference type="PROSITE" id="PS51078"/>
    </source>
</evidence>
<dbReference type="GO" id="GO:0045892">
    <property type="term" value="P:negative regulation of DNA-templated transcription"/>
    <property type="evidence" value="ECO:0007669"/>
    <property type="project" value="TreeGrafter"/>
</dbReference>
<evidence type="ECO:0000256" key="4">
    <source>
        <dbReference type="ARBA" id="ARBA00023163"/>
    </source>
</evidence>
<dbReference type="PANTHER" id="PTHR30136:SF35">
    <property type="entry name" value="HTH-TYPE TRANSCRIPTIONAL REGULATOR RV1719"/>
    <property type="match status" value="1"/>
</dbReference>
<evidence type="ECO:0000256" key="6">
    <source>
        <dbReference type="ARBA" id="ARBA00070406"/>
    </source>
</evidence>
<dbReference type="SUPFAM" id="SSF55781">
    <property type="entry name" value="GAF domain-like"/>
    <property type="match status" value="1"/>
</dbReference>
<dbReference type="AlphaFoldDB" id="A0A2T0R6D5"/>
<feature type="domain" description="IclR-ED" evidence="8">
    <location>
        <begin position="74"/>
        <end position="255"/>
    </location>
</feature>
<evidence type="ECO:0000256" key="3">
    <source>
        <dbReference type="ARBA" id="ARBA00023125"/>
    </source>
</evidence>
<comment type="function">
    <text evidence="5">May be an activator protein for the gylABX operon.</text>
</comment>
<evidence type="ECO:0000256" key="1">
    <source>
        <dbReference type="ARBA" id="ARBA00022798"/>
    </source>
</evidence>
<evidence type="ECO:0000313" key="9">
    <source>
        <dbReference type="EMBL" id="PRY16708.1"/>
    </source>
</evidence>
<dbReference type="RefSeq" id="WP_106208881.1">
    <property type="nucleotide sequence ID" value="NZ_PVZF01000003.1"/>
</dbReference>
<keyword evidence="4" id="KW-0804">Transcription</keyword>
<dbReference type="InterPro" id="IPR014757">
    <property type="entry name" value="Tscrpt_reg_IclR_C"/>
</dbReference>
<dbReference type="InterPro" id="IPR036388">
    <property type="entry name" value="WH-like_DNA-bd_sf"/>
</dbReference>
<accession>A0A2T0R6D5</accession>
<protein>
    <recommendedName>
        <fullName evidence="6">Glycerol operon regulatory protein</fullName>
    </recommendedName>
</protein>
<dbReference type="InterPro" id="IPR005471">
    <property type="entry name" value="Tscrpt_reg_IclR_N"/>
</dbReference>
<evidence type="ECO:0000313" key="10">
    <source>
        <dbReference type="Proteomes" id="UP000238083"/>
    </source>
</evidence>
<name>A0A2T0R6D5_9ACTN</name>
<reference evidence="9 10" key="1">
    <citation type="submission" date="2018-03" db="EMBL/GenBank/DDBJ databases">
        <title>Genomic Encyclopedia of Archaeal and Bacterial Type Strains, Phase II (KMG-II): from individual species to whole genera.</title>
        <authorList>
            <person name="Goeker M."/>
        </authorList>
    </citation>
    <scope>NUCLEOTIDE SEQUENCE [LARGE SCALE GENOMIC DNA]</scope>
    <source>
        <strain evidence="9 10">DSM 19711</strain>
    </source>
</reference>